<reference evidence="2" key="1">
    <citation type="submission" date="2017-02" db="EMBL/GenBank/DDBJ databases">
        <authorList>
            <person name="Varghese N."/>
            <person name="Submissions S."/>
        </authorList>
    </citation>
    <scope>NUCLEOTIDE SEQUENCE [LARGE SCALE GENOMIC DNA]</scope>
    <source>
        <strain evidence="2">DSM 23546</strain>
    </source>
</reference>
<dbReference type="SUPFAM" id="SSF82185">
    <property type="entry name" value="Histone H3 K4-specific methyltransferase SET7/9 N-terminal domain"/>
    <property type="match status" value="1"/>
</dbReference>
<evidence type="ECO:0000313" key="2">
    <source>
        <dbReference type="Proteomes" id="UP000190339"/>
    </source>
</evidence>
<accession>A0A1T5D1U4</accession>
<dbReference type="AlphaFoldDB" id="A0A1T5D1U4"/>
<name>A0A1T5D1U4_9FLAO</name>
<sequence>MKKIVYIILLLLTCCKTTGLVKEINTEITELKSEKIDTLTTYQENGAKNMEVLLINDKKEGNGYMYSVHNEIIGFKHFENDTLNGFGLSLYNDTKKPKYIFQYNQGKMNGTIISFYKNGSIERFRSSDIYSVSQKLKFHENGVIKSIGQTQKGGNAFGTWLFFNEKGILERTVEYENGEPKK</sequence>
<organism evidence="1 2">
    <name type="scientific">Maribacter arcticus</name>
    <dbReference type="NCBI Taxonomy" id="561365"/>
    <lineage>
        <taxon>Bacteria</taxon>
        <taxon>Pseudomonadati</taxon>
        <taxon>Bacteroidota</taxon>
        <taxon>Flavobacteriia</taxon>
        <taxon>Flavobacteriales</taxon>
        <taxon>Flavobacteriaceae</taxon>
        <taxon>Maribacter</taxon>
    </lineage>
</organism>
<evidence type="ECO:0008006" key="3">
    <source>
        <dbReference type="Google" id="ProtNLM"/>
    </source>
</evidence>
<dbReference type="OrthoDB" id="1443070at2"/>
<dbReference type="EMBL" id="FUYL01000008">
    <property type="protein sequence ID" value="SKB65470.1"/>
    <property type="molecule type" value="Genomic_DNA"/>
</dbReference>
<evidence type="ECO:0000313" key="1">
    <source>
        <dbReference type="EMBL" id="SKB65470.1"/>
    </source>
</evidence>
<keyword evidence="2" id="KW-1185">Reference proteome</keyword>
<dbReference type="Proteomes" id="UP000190339">
    <property type="component" value="Unassembled WGS sequence"/>
</dbReference>
<protein>
    <recommendedName>
        <fullName evidence="3">MORN repeat variant</fullName>
    </recommendedName>
</protein>
<dbReference type="Gene3D" id="3.90.930.1">
    <property type="match status" value="1"/>
</dbReference>
<dbReference type="STRING" id="561365.SAMN05660866_02595"/>
<dbReference type="RefSeq" id="WP_079513042.1">
    <property type="nucleotide sequence ID" value="NZ_FUYL01000008.1"/>
</dbReference>
<proteinExistence type="predicted"/>
<gene>
    <name evidence="1" type="ORF">SAMN05660866_02595</name>
</gene>